<dbReference type="PANTHER" id="PTHR33969:SF2">
    <property type="entry name" value="SEGREGATION AND CONDENSATION PROTEIN A"/>
    <property type="match status" value="1"/>
</dbReference>
<evidence type="ECO:0000313" key="5">
    <source>
        <dbReference type="Proteomes" id="UP001056035"/>
    </source>
</evidence>
<dbReference type="InterPro" id="IPR023093">
    <property type="entry name" value="ScpA-like_C"/>
</dbReference>
<feature type="region of interest" description="Disordered" evidence="3">
    <location>
        <begin position="240"/>
        <end position="261"/>
    </location>
</feature>
<dbReference type="Pfam" id="PF02616">
    <property type="entry name" value="SMC_ScpA"/>
    <property type="match status" value="1"/>
</dbReference>
<name>A0ABY5DPL2_9ACTN</name>
<dbReference type="PANTHER" id="PTHR33969">
    <property type="entry name" value="SEGREGATION AND CONDENSATION PROTEIN A"/>
    <property type="match status" value="1"/>
</dbReference>
<protein>
    <recommendedName>
        <fullName evidence="2">Segregation and condensation protein A</fullName>
    </recommendedName>
</protein>
<dbReference type="InterPro" id="IPR003768">
    <property type="entry name" value="ScpA"/>
</dbReference>
<evidence type="ECO:0000313" key="4">
    <source>
        <dbReference type="EMBL" id="UTI63148.1"/>
    </source>
</evidence>
<keyword evidence="5" id="KW-1185">Reference proteome</keyword>
<evidence type="ECO:0000256" key="2">
    <source>
        <dbReference type="ARBA" id="ARBA00044777"/>
    </source>
</evidence>
<dbReference type="RefSeq" id="WP_254569881.1">
    <property type="nucleotide sequence ID" value="NZ_CP098502.1"/>
</dbReference>
<accession>A0ABY5DPL2</accession>
<feature type="compositionally biased region" description="Basic and acidic residues" evidence="3">
    <location>
        <begin position="247"/>
        <end position="261"/>
    </location>
</feature>
<gene>
    <name evidence="4" type="ORF">NBH00_17500</name>
</gene>
<sequence>MARVIDELELDLEVFSGPFDLLLTLVLKEEVDLLEVELADVVISYMDFLQERGELDLEVATEFLVLIAALLELKSRLMLPREEEELLEDIGPGEAAEELLARLIEAKRYRQAADHLAERLAGEHGYRYRSAAPPAFLKKVTYDADPAAVYEASQLGAALGGLLRMPEAVKLDHLTIPRVSVAERLAHLRSMLLRGACTFSEAVKDADRVTVCVTLFALLELYKQGEATWIQDEPFGEIAISPATPRPPERHALDRPEAATA</sequence>
<dbReference type="Proteomes" id="UP001056035">
    <property type="component" value="Chromosome"/>
</dbReference>
<evidence type="ECO:0000256" key="3">
    <source>
        <dbReference type="SAM" id="MobiDB-lite"/>
    </source>
</evidence>
<proteinExistence type="predicted"/>
<reference evidence="4 5" key="1">
    <citation type="submission" date="2022-06" db="EMBL/GenBank/DDBJ databases">
        <title>Paraconexibacter antarcticus.</title>
        <authorList>
            <person name="Kim C.S."/>
        </authorList>
    </citation>
    <scope>NUCLEOTIDE SEQUENCE [LARGE SCALE GENOMIC DNA]</scope>
    <source>
        <strain evidence="4 5">02-257</strain>
    </source>
</reference>
<dbReference type="Gene3D" id="1.10.10.580">
    <property type="entry name" value="Structural maintenance of chromosome 1. Chain E"/>
    <property type="match status" value="1"/>
</dbReference>
<dbReference type="Gene3D" id="6.10.250.2410">
    <property type="match status" value="1"/>
</dbReference>
<organism evidence="4 5">
    <name type="scientific">Paraconexibacter antarcticus</name>
    <dbReference type="NCBI Taxonomy" id="2949664"/>
    <lineage>
        <taxon>Bacteria</taxon>
        <taxon>Bacillati</taxon>
        <taxon>Actinomycetota</taxon>
        <taxon>Thermoleophilia</taxon>
        <taxon>Solirubrobacterales</taxon>
        <taxon>Paraconexibacteraceae</taxon>
        <taxon>Paraconexibacter</taxon>
    </lineage>
</organism>
<dbReference type="EMBL" id="CP098502">
    <property type="protein sequence ID" value="UTI63148.1"/>
    <property type="molecule type" value="Genomic_DNA"/>
</dbReference>
<keyword evidence="1" id="KW-0159">Chromosome partition</keyword>
<evidence type="ECO:0000256" key="1">
    <source>
        <dbReference type="ARBA" id="ARBA00022829"/>
    </source>
</evidence>